<comment type="caution">
    <text evidence="1">The sequence shown here is derived from an EMBL/GenBank/DDBJ whole genome shotgun (WGS) entry which is preliminary data.</text>
</comment>
<reference evidence="1 2" key="2">
    <citation type="journal article" date="2018" name="New Phytol.">
        <title>High intraspecific genome diversity in the model arbuscular mycorrhizal symbiont Rhizophagus irregularis.</title>
        <authorList>
            <person name="Chen E.C.H."/>
            <person name="Morin E."/>
            <person name="Beaudet D."/>
            <person name="Noel J."/>
            <person name="Yildirir G."/>
            <person name="Ndikumana S."/>
            <person name="Charron P."/>
            <person name="St-Onge C."/>
            <person name="Giorgi J."/>
            <person name="Kruger M."/>
            <person name="Marton T."/>
            <person name="Ropars J."/>
            <person name="Grigoriev I.V."/>
            <person name="Hainaut M."/>
            <person name="Henrissat B."/>
            <person name="Roux C."/>
            <person name="Martin F."/>
            <person name="Corradi N."/>
        </authorList>
    </citation>
    <scope>NUCLEOTIDE SEQUENCE [LARGE SCALE GENOMIC DNA]</scope>
    <source>
        <strain evidence="1 2">DAOM 197198</strain>
    </source>
</reference>
<organism evidence="1 2">
    <name type="scientific">Rhizophagus irregularis (strain DAOM 181602 / DAOM 197198 / MUCL 43194)</name>
    <name type="common">Arbuscular mycorrhizal fungus</name>
    <name type="synonym">Glomus intraradices</name>
    <dbReference type="NCBI Taxonomy" id="747089"/>
    <lineage>
        <taxon>Eukaryota</taxon>
        <taxon>Fungi</taxon>
        <taxon>Fungi incertae sedis</taxon>
        <taxon>Mucoromycota</taxon>
        <taxon>Glomeromycotina</taxon>
        <taxon>Glomeromycetes</taxon>
        <taxon>Glomerales</taxon>
        <taxon>Glomeraceae</taxon>
        <taxon>Rhizophagus</taxon>
    </lineage>
</organism>
<dbReference type="AlphaFoldDB" id="A0A2P4P048"/>
<name>A0A2P4P048_RHIID</name>
<protein>
    <submittedName>
        <fullName evidence="1">Uncharacterized protein</fullName>
    </submittedName>
</protein>
<accession>A0A2P4P048</accession>
<gene>
    <name evidence="1" type="ORF">GLOIN_2v1789957</name>
</gene>
<sequence length="122" mass="13988">MLIQMNDDELQLIYQNITQLNDNEKDINDDKEGSVCIPDNTNYISGKTGGAISVFNKLSGANLFQIPCELHVAHIIINNFEEKKLAANILHLIWKIHDGYNRTDKNKPIGIQSDYIRRLYDK</sequence>
<keyword evidence="2" id="KW-1185">Reference proteome</keyword>
<evidence type="ECO:0000313" key="1">
    <source>
        <dbReference type="EMBL" id="POG58760.1"/>
    </source>
</evidence>
<evidence type="ECO:0000313" key="2">
    <source>
        <dbReference type="Proteomes" id="UP000018888"/>
    </source>
</evidence>
<dbReference type="Proteomes" id="UP000018888">
    <property type="component" value="Unassembled WGS sequence"/>
</dbReference>
<dbReference type="EMBL" id="AUPC02000499">
    <property type="protein sequence ID" value="POG58760.1"/>
    <property type="molecule type" value="Genomic_DNA"/>
</dbReference>
<proteinExistence type="predicted"/>
<reference evidence="1 2" key="1">
    <citation type="journal article" date="2013" name="Proc. Natl. Acad. Sci. U.S.A.">
        <title>Genome of an arbuscular mycorrhizal fungus provides insight into the oldest plant symbiosis.</title>
        <authorList>
            <person name="Tisserant E."/>
            <person name="Malbreil M."/>
            <person name="Kuo A."/>
            <person name="Kohler A."/>
            <person name="Symeonidi A."/>
            <person name="Balestrini R."/>
            <person name="Charron P."/>
            <person name="Duensing N."/>
            <person name="Frei Dit Frey N."/>
            <person name="Gianinazzi-Pearson V."/>
            <person name="Gilbert L.B."/>
            <person name="Handa Y."/>
            <person name="Herr J.R."/>
            <person name="Hijri M."/>
            <person name="Koul R."/>
            <person name="Kawaguchi M."/>
            <person name="Krajinski F."/>
            <person name="Lammers P.J."/>
            <person name="Masclaux F.G."/>
            <person name="Murat C."/>
            <person name="Morin E."/>
            <person name="Ndikumana S."/>
            <person name="Pagni M."/>
            <person name="Petitpierre D."/>
            <person name="Requena N."/>
            <person name="Rosikiewicz P."/>
            <person name="Riley R."/>
            <person name="Saito K."/>
            <person name="San Clemente H."/>
            <person name="Shapiro H."/>
            <person name="van Tuinen D."/>
            <person name="Becard G."/>
            <person name="Bonfante P."/>
            <person name="Paszkowski U."/>
            <person name="Shachar-Hill Y.Y."/>
            <person name="Tuskan G.A."/>
            <person name="Young P.W."/>
            <person name="Sanders I.R."/>
            <person name="Henrissat B."/>
            <person name="Rensing S.A."/>
            <person name="Grigoriev I.V."/>
            <person name="Corradi N."/>
            <person name="Roux C."/>
            <person name="Martin F."/>
        </authorList>
    </citation>
    <scope>NUCLEOTIDE SEQUENCE [LARGE SCALE GENOMIC DNA]</scope>
    <source>
        <strain evidence="1 2">DAOM 197198</strain>
    </source>
</reference>